<reference evidence="2 3" key="1">
    <citation type="submission" date="2018-05" db="EMBL/GenBank/DDBJ databases">
        <title>Genome sequencing of Flavobacterium sp. HYN0049.</title>
        <authorList>
            <person name="Yi H."/>
            <person name="Baek C."/>
        </authorList>
    </citation>
    <scope>NUCLEOTIDE SEQUENCE [LARGE SCALE GENOMIC DNA]</scope>
    <source>
        <strain evidence="2 3">HYN0049</strain>
    </source>
</reference>
<gene>
    <name evidence="2" type="ORF">HYN49_00025</name>
</gene>
<sequence>MKMPFLLPNPFKKIGWILFIPAFLVSLYISIFNINTDNYLVCRVFTLVNDDNIFSKSQAFAFINNSIVDELLLFCLIIGGIFICFSRLKNEDELISKIRHESLVWAVYVNYGIILFLAMFIYGFPFLNVLFYNTFTMIFFFIIRFHYKLYQLKKDTSDEE</sequence>
<dbReference type="EMBL" id="CP029187">
    <property type="protein sequence ID" value="AWI24406.1"/>
    <property type="molecule type" value="Genomic_DNA"/>
</dbReference>
<evidence type="ECO:0000256" key="1">
    <source>
        <dbReference type="SAM" id="Phobius"/>
    </source>
</evidence>
<proteinExistence type="predicted"/>
<dbReference type="AlphaFoldDB" id="A0A2S1SDD4"/>
<keyword evidence="1" id="KW-0812">Transmembrane</keyword>
<organism evidence="2 3">
    <name type="scientific">Flavobacterium pallidum</name>
    <dbReference type="NCBI Taxonomy" id="2172098"/>
    <lineage>
        <taxon>Bacteria</taxon>
        <taxon>Pseudomonadati</taxon>
        <taxon>Bacteroidota</taxon>
        <taxon>Flavobacteriia</taxon>
        <taxon>Flavobacteriales</taxon>
        <taxon>Flavobacteriaceae</taxon>
        <taxon>Flavobacterium</taxon>
    </lineage>
</organism>
<accession>A0A2S1SDD4</accession>
<protein>
    <submittedName>
        <fullName evidence="2">Uncharacterized protein</fullName>
    </submittedName>
</protein>
<keyword evidence="1" id="KW-0472">Membrane</keyword>
<feature type="transmembrane region" description="Helical" evidence="1">
    <location>
        <begin position="130"/>
        <end position="147"/>
    </location>
</feature>
<dbReference type="KEGG" id="fpal:HYN49_00025"/>
<evidence type="ECO:0000313" key="2">
    <source>
        <dbReference type="EMBL" id="AWI24406.1"/>
    </source>
</evidence>
<feature type="transmembrane region" description="Helical" evidence="1">
    <location>
        <begin position="102"/>
        <end position="124"/>
    </location>
</feature>
<evidence type="ECO:0000313" key="3">
    <source>
        <dbReference type="Proteomes" id="UP000244937"/>
    </source>
</evidence>
<feature type="transmembrane region" description="Helical" evidence="1">
    <location>
        <begin position="71"/>
        <end position="90"/>
    </location>
</feature>
<keyword evidence="3" id="KW-1185">Reference proteome</keyword>
<name>A0A2S1SDD4_9FLAO</name>
<dbReference type="Proteomes" id="UP000244937">
    <property type="component" value="Chromosome"/>
</dbReference>
<keyword evidence="1" id="KW-1133">Transmembrane helix</keyword>
<feature type="transmembrane region" description="Helical" evidence="1">
    <location>
        <begin position="14"/>
        <end position="34"/>
    </location>
</feature>